<dbReference type="PANTHER" id="PTHR37312:SF1">
    <property type="entry name" value="MEMBRANE-BOUND ACYLTRANSFERASE YKRP-RELATED"/>
    <property type="match status" value="1"/>
</dbReference>
<dbReference type="EMBL" id="VTUZ01000094">
    <property type="protein sequence ID" value="KAA0997336.1"/>
    <property type="molecule type" value="Genomic_DNA"/>
</dbReference>
<reference evidence="3 4" key="1">
    <citation type="submission" date="2019-08" db="EMBL/GenBank/DDBJ databases">
        <title>Paraburkholderia sp. DCY113.</title>
        <authorList>
            <person name="Kang J."/>
        </authorList>
    </citation>
    <scope>NUCLEOTIDE SEQUENCE [LARGE SCALE GENOMIC DNA]</scope>
    <source>
        <strain evidence="3 4">DCY113</strain>
    </source>
</reference>
<dbReference type="InterPro" id="IPR052734">
    <property type="entry name" value="Nod_factor_acetyltransferase"/>
</dbReference>
<feature type="domain" description="Acyltransferase 3" evidence="2">
    <location>
        <begin position="56"/>
        <end position="363"/>
    </location>
</feature>
<evidence type="ECO:0000313" key="3">
    <source>
        <dbReference type="EMBL" id="KAA0997336.1"/>
    </source>
</evidence>
<dbReference type="Pfam" id="PF01757">
    <property type="entry name" value="Acyl_transf_3"/>
    <property type="match status" value="1"/>
</dbReference>
<sequence>MLTQAQTIVGFPVHLGTQHARKGGAVLTLRSTTETIGDAHCLASHAQVDGKRSLHVDVAKGIAMVGIVAIHNPLLLKHDGEIFDALLAFALPVFFLATGMFTRNDAHWRDVIATRSVSLLVPYAAVVMAQALWQMPLSMSRAAQTISGALYASGATVPWVTLWFLPHLWLVAISAFLITRLTRRVAYQRTTCGLLAIALIAAGSWILHHFDRQDAPAQLPWSIDLLPLSLAFVLAGHVWRRFLLDMQPKGWLILCAVAAFVFVQALPGSSMDLNLRRYDSAGLTTLSALLGSYLVFSIGSLLGDVPIVGRTVSAIGRASLIICIVHFPLQQLLIQFIEHVAVHPTLLLAGSISVVSVGISMLVDHAARWSGQLDWRQHKVHERNFSNF</sequence>
<feature type="transmembrane region" description="Helical" evidence="1">
    <location>
        <begin position="113"/>
        <end position="133"/>
    </location>
</feature>
<name>A0A5B0G1Q8_9BURK</name>
<evidence type="ECO:0000259" key="2">
    <source>
        <dbReference type="Pfam" id="PF01757"/>
    </source>
</evidence>
<feature type="transmembrane region" description="Helical" evidence="1">
    <location>
        <begin position="340"/>
        <end position="363"/>
    </location>
</feature>
<keyword evidence="3" id="KW-0808">Transferase</keyword>
<feature type="transmembrane region" description="Helical" evidence="1">
    <location>
        <begin position="314"/>
        <end position="334"/>
    </location>
</feature>
<feature type="transmembrane region" description="Helical" evidence="1">
    <location>
        <begin position="160"/>
        <end position="178"/>
    </location>
</feature>
<evidence type="ECO:0000313" key="4">
    <source>
        <dbReference type="Proteomes" id="UP000325273"/>
    </source>
</evidence>
<dbReference type="Proteomes" id="UP000325273">
    <property type="component" value="Unassembled WGS sequence"/>
</dbReference>
<feature type="transmembrane region" description="Helical" evidence="1">
    <location>
        <begin position="281"/>
        <end position="302"/>
    </location>
</feature>
<evidence type="ECO:0000256" key="1">
    <source>
        <dbReference type="SAM" id="Phobius"/>
    </source>
</evidence>
<dbReference type="InterPro" id="IPR002656">
    <property type="entry name" value="Acyl_transf_3_dom"/>
</dbReference>
<feature type="transmembrane region" description="Helical" evidence="1">
    <location>
        <begin position="190"/>
        <end position="207"/>
    </location>
</feature>
<gene>
    <name evidence="3" type="ORF">FVF58_49880</name>
</gene>
<keyword evidence="4" id="KW-1185">Reference proteome</keyword>
<dbReference type="AlphaFoldDB" id="A0A5B0G1Q8"/>
<feature type="transmembrane region" description="Helical" evidence="1">
    <location>
        <begin position="219"/>
        <end position="239"/>
    </location>
</feature>
<feature type="transmembrane region" description="Helical" evidence="1">
    <location>
        <begin position="82"/>
        <end position="101"/>
    </location>
</feature>
<keyword evidence="1" id="KW-0472">Membrane</keyword>
<dbReference type="PANTHER" id="PTHR37312">
    <property type="entry name" value="MEMBRANE-BOUND ACYLTRANSFERASE YKRP-RELATED"/>
    <property type="match status" value="1"/>
</dbReference>
<comment type="caution">
    <text evidence="3">The sequence shown here is derived from an EMBL/GenBank/DDBJ whole genome shotgun (WGS) entry which is preliminary data.</text>
</comment>
<organism evidence="3 4">
    <name type="scientific">Paraburkholderia panacisoli</name>
    <dbReference type="NCBI Taxonomy" id="2603818"/>
    <lineage>
        <taxon>Bacteria</taxon>
        <taxon>Pseudomonadati</taxon>
        <taxon>Pseudomonadota</taxon>
        <taxon>Betaproteobacteria</taxon>
        <taxon>Burkholderiales</taxon>
        <taxon>Burkholderiaceae</taxon>
        <taxon>Paraburkholderia</taxon>
    </lineage>
</organism>
<keyword evidence="3" id="KW-0012">Acyltransferase</keyword>
<accession>A0A5B0G1Q8</accession>
<dbReference type="RefSeq" id="WP_149676822.1">
    <property type="nucleotide sequence ID" value="NZ_VTUZ01000094.1"/>
</dbReference>
<feature type="transmembrane region" description="Helical" evidence="1">
    <location>
        <begin position="251"/>
        <end position="269"/>
    </location>
</feature>
<keyword evidence="1" id="KW-1133">Transmembrane helix</keyword>
<dbReference type="GO" id="GO:0016747">
    <property type="term" value="F:acyltransferase activity, transferring groups other than amino-acyl groups"/>
    <property type="evidence" value="ECO:0007669"/>
    <property type="project" value="InterPro"/>
</dbReference>
<protein>
    <submittedName>
        <fullName evidence="3">Acyltransferase</fullName>
    </submittedName>
</protein>
<proteinExistence type="predicted"/>
<keyword evidence="1" id="KW-0812">Transmembrane</keyword>